<feature type="transmembrane region" description="Helical" evidence="1">
    <location>
        <begin position="65"/>
        <end position="83"/>
    </location>
</feature>
<dbReference type="AlphaFoldDB" id="A0AAD4Q7S3"/>
<comment type="caution">
    <text evidence="2">The sequence shown here is derived from an EMBL/GenBank/DDBJ whole genome shotgun (WGS) entry which is preliminary data.</text>
</comment>
<feature type="transmembrane region" description="Helical" evidence="1">
    <location>
        <begin position="20"/>
        <end position="38"/>
    </location>
</feature>
<evidence type="ECO:0000256" key="1">
    <source>
        <dbReference type="SAM" id="Phobius"/>
    </source>
</evidence>
<protein>
    <submittedName>
        <fullName evidence="2">Uncharacterized protein</fullName>
    </submittedName>
</protein>
<sequence>MTTAFLVDHYLTHSYLSKAAIARLTGSGLFTLFMNFIFPRHRTRSRPLILVSQGHLHSSLNSHRLVFFGAVPVATFLLPLLGFSPDLFSFGLWVFLIGALRCV</sequence>
<evidence type="ECO:0000313" key="2">
    <source>
        <dbReference type="EMBL" id="KAH8990848.1"/>
    </source>
</evidence>
<gene>
    <name evidence="2" type="ORF">EDB92DRAFT_729887</name>
</gene>
<proteinExistence type="predicted"/>
<name>A0AAD4Q7S3_9AGAM</name>
<accession>A0AAD4Q7S3</accession>
<keyword evidence="1" id="KW-0472">Membrane</keyword>
<keyword evidence="3" id="KW-1185">Reference proteome</keyword>
<dbReference type="EMBL" id="JAKELL010000029">
    <property type="protein sequence ID" value="KAH8990848.1"/>
    <property type="molecule type" value="Genomic_DNA"/>
</dbReference>
<organism evidence="2 3">
    <name type="scientific">Lactarius akahatsu</name>
    <dbReference type="NCBI Taxonomy" id="416441"/>
    <lineage>
        <taxon>Eukaryota</taxon>
        <taxon>Fungi</taxon>
        <taxon>Dikarya</taxon>
        <taxon>Basidiomycota</taxon>
        <taxon>Agaricomycotina</taxon>
        <taxon>Agaricomycetes</taxon>
        <taxon>Russulales</taxon>
        <taxon>Russulaceae</taxon>
        <taxon>Lactarius</taxon>
    </lineage>
</organism>
<evidence type="ECO:0000313" key="3">
    <source>
        <dbReference type="Proteomes" id="UP001201163"/>
    </source>
</evidence>
<keyword evidence="1" id="KW-1133">Transmembrane helix</keyword>
<dbReference type="Proteomes" id="UP001201163">
    <property type="component" value="Unassembled WGS sequence"/>
</dbReference>
<reference evidence="2" key="1">
    <citation type="submission" date="2022-01" db="EMBL/GenBank/DDBJ databases">
        <title>Comparative genomics reveals a dynamic genome evolution in the ectomycorrhizal milk-cap (Lactarius) mushrooms.</title>
        <authorList>
            <consortium name="DOE Joint Genome Institute"/>
            <person name="Lebreton A."/>
            <person name="Tang N."/>
            <person name="Kuo A."/>
            <person name="LaButti K."/>
            <person name="Drula E."/>
            <person name="Barry K."/>
            <person name="Clum A."/>
            <person name="Lipzen A."/>
            <person name="Mousain D."/>
            <person name="Ng V."/>
            <person name="Wang R."/>
            <person name="Wang X."/>
            <person name="Dai Y."/>
            <person name="Henrissat B."/>
            <person name="Grigoriev I.V."/>
            <person name="Guerin-Laguette A."/>
            <person name="Yu F."/>
            <person name="Martin F.M."/>
        </authorList>
    </citation>
    <scope>NUCLEOTIDE SEQUENCE</scope>
    <source>
        <strain evidence="2">QP</strain>
    </source>
</reference>
<keyword evidence="1" id="KW-0812">Transmembrane</keyword>